<dbReference type="Gene3D" id="3.40.50.300">
    <property type="entry name" value="P-loop containing nucleotide triphosphate hydrolases"/>
    <property type="match status" value="1"/>
</dbReference>
<sequence>MSNTKEQEPSLTSYFYGPGFVDIVRVITTTKANIGRSIEDITTKAASKPTSNSLIILVPQVILRYIYWLFSAGSMVIASAFICLAMLLPHVIGFVLIDIIGIVLSQIARLFDLLYFQIRKVSNVCDTCHNRFALPVYVCDQCGAKHLALMPGKYGILHHTCTCGQKLACSVLDRKHPRRDLQALCPFCYKAGREESVLSSNSRAICIPVVGGASAGKSAFITAYAQSVIDDRAPKNGLHVRFYDDDRERMYQSMTAAYRSGVVEKTATVTEQGRSSTISFSFFLEGDGLVPSRLMQILDIAGETFTNNDENEEQNQYEHCEGIVLVIDPLSIRDFAAKCKDSLDPGDSGSISNAPLEDVRSALHIKLQNVSDTDRNGRIRTPLAVVINKIDSTPLLEERIGSKAVNAVMAADPETFTDPANTTDFLCRQFLMDYDMGDVVAHIEQDFATSRFFAVSSIGHTAGNGKGFEPYNVTDVVDWILDIQDPALGKALGARTYAKADLPVKEPVYGLFDQILENARVQAEVQTQTASQPQAAPSQATSQPMPTPVQSSSATTGVPEQPTAATPTPSAWGSSFAQEQTASEPQSEPVSQPQPARPVEPVGSSPENPTQPETPPAKPKRPVSPLAPRRPQPRKRH</sequence>
<dbReference type="Pfam" id="PF19993">
    <property type="entry name" value="DO-GTPase2"/>
    <property type="match status" value="1"/>
</dbReference>
<keyword evidence="2" id="KW-0472">Membrane</keyword>
<comment type="caution">
    <text evidence="4">The sequence shown here is derived from an EMBL/GenBank/DDBJ whole genome shotgun (WGS) entry which is preliminary data.</text>
</comment>
<name>A0A5M9ZHQ9_9BIFI</name>
<feature type="compositionally biased region" description="Polar residues" evidence="1">
    <location>
        <begin position="548"/>
        <end position="582"/>
    </location>
</feature>
<dbReference type="OrthoDB" id="2990125at2"/>
<dbReference type="InterPro" id="IPR027417">
    <property type="entry name" value="P-loop_NTPase"/>
</dbReference>
<proteinExistence type="predicted"/>
<gene>
    <name evidence="4" type="ORF">EMO89_11265</name>
</gene>
<accession>A0A5M9ZHQ9</accession>
<dbReference type="RefSeq" id="WP_150382148.1">
    <property type="nucleotide sequence ID" value="NZ_RZUI01000022.1"/>
</dbReference>
<dbReference type="AlphaFoldDB" id="A0A5M9ZHQ9"/>
<reference evidence="4 5" key="1">
    <citation type="journal article" date="2019" name="Syst. Appl. Microbiol.">
        <title>Characterization of Bifidobacterium species in feaces of the Egyptian fruit bat: Description of B. vespertilionis sp. nov. and B. rousetti sp. nov.</title>
        <authorList>
            <person name="Modesto M."/>
            <person name="Satti M."/>
            <person name="Watanabe K."/>
            <person name="Puglisi E."/>
            <person name="Morelli L."/>
            <person name="Huang C.-H."/>
            <person name="Liou J.-S."/>
            <person name="Miyashita M."/>
            <person name="Tamura T."/>
            <person name="Saito S."/>
            <person name="Mori K."/>
            <person name="Huang L."/>
            <person name="Sciavilla P."/>
            <person name="Sandri C."/>
            <person name="Spiezio C."/>
            <person name="Vitali F."/>
            <person name="Cavalieri D."/>
            <person name="Perpetuini G."/>
            <person name="Tofalo R."/>
            <person name="Bonetti A."/>
            <person name="Arita M."/>
            <person name="Mattarelli P."/>
        </authorList>
    </citation>
    <scope>NUCLEOTIDE SEQUENCE [LARGE SCALE GENOMIC DNA]</scope>
    <source>
        <strain evidence="4 5">RST7</strain>
    </source>
</reference>
<evidence type="ECO:0000313" key="5">
    <source>
        <dbReference type="Proteomes" id="UP000412028"/>
    </source>
</evidence>
<evidence type="ECO:0000259" key="3">
    <source>
        <dbReference type="Pfam" id="PF19993"/>
    </source>
</evidence>
<protein>
    <recommendedName>
        <fullName evidence="3">Double-GTPase 2 domain-containing protein</fullName>
    </recommendedName>
</protein>
<evidence type="ECO:0000256" key="2">
    <source>
        <dbReference type="SAM" id="Phobius"/>
    </source>
</evidence>
<feature type="region of interest" description="Disordered" evidence="1">
    <location>
        <begin position="526"/>
        <end position="637"/>
    </location>
</feature>
<dbReference type="EMBL" id="RZUI01000022">
    <property type="protein sequence ID" value="KAA8827038.1"/>
    <property type="molecule type" value="Genomic_DNA"/>
</dbReference>
<keyword evidence="2" id="KW-1133">Transmembrane helix</keyword>
<dbReference type="SUPFAM" id="SSF52540">
    <property type="entry name" value="P-loop containing nucleoside triphosphate hydrolases"/>
    <property type="match status" value="1"/>
</dbReference>
<feature type="compositionally biased region" description="Low complexity" evidence="1">
    <location>
        <begin position="583"/>
        <end position="594"/>
    </location>
</feature>
<feature type="compositionally biased region" description="Low complexity" evidence="1">
    <location>
        <begin position="526"/>
        <end position="544"/>
    </location>
</feature>
<feature type="transmembrane region" description="Helical" evidence="2">
    <location>
        <begin position="65"/>
        <end position="88"/>
    </location>
</feature>
<organism evidence="4 5">
    <name type="scientific">Bifidobacterium tissieri</name>
    <dbReference type="NCBI Taxonomy" id="1630162"/>
    <lineage>
        <taxon>Bacteria</taxon>
        <taxon>Bacillati</taxon>
        <taxon>Actinomycetota</taxon>
        <taxon>Actinomycetes</taxon>
        <taxon>Bifidobacteriales</taxon>
        <taxon>Bifidobacteriaceae</taxon>
        <taxon>Bifidobacterium</taxon>
    </lineage>
</organism>
<dbReference type="Proteomes" id="UP000412028">
    <property type="component" value="Unassembled WGS sequence"/>
</dbReference>
<dbReference type="InterPro" id="IPR045528">
    <property type="entry name" value="DO-GTPase2"/>
</dbReference>
<evidence type="ECO:0000256" key="1">
    <source>
        <dbReference type="SAM" id="MobiDB-lite"/>
    </source>
</evidence>
<evidence type="ECO:0000313" key="4">
    <source>
        <dbReference type="EMBL" id="KAA8827038.1"/>
    </source>
</evidence>
<keyword evidence="2" id="KW-0812">Transmembrane</keyword>
<feature type="domain" description="Double-GTPase 2" evidence="3">
    <location>
        <begin position="206"/>
        <end position="402"/>
    </location>
</feature>